<organism evidence="8 9">
    <name type="scientific">Rhodovulum marinum</name>
    <dbReference type="NCBI Taxonomy" id="320662"/>
    <lineage>
        <taxon>Bacteria</taxon>
        <taxon>Pseudomonadati</taxon>
        <taxon>Pseudomonadota</taxon>
        <taxon>Alphaproteobacteria</taxon>
        <taxon>Rhodobacterales</taxon>
        <taxon>Paracoccaceae</taxon>
        <taxon>Rhodovulum</taxon>
    </lineage>
</organism>
<name>A0A4R2Q1C3_9RHOB</name>
<evidence type="ECO:0000256" key="6">
    <source>
        <dbReference type="HAMAP-Rule" id="MF_00836"/>
    </source>
</evidence>
<evidence type="ECO:0000256" key="5">
    <source>
        <dbReference type="ARBA" id="ARBA00022840"/>
    </source>
</evidence>
<keyword evidence="3 6" id="KW-0808">Transferase</keyword>
<dbReference type="Gene3D" id="3.40.50.300">
    <property type="entry name" value="P-loop containing nucleotide triphosphate hydrolases"/>
    <property type="match status" value="1"/>
</dbReference>
<evidence type="ECO:0000259" key="7">
    <source>
        <dbReference type="SMART" id="SM00072"/>
    </source>
</evidence>
<dbReference type="SMART" id="SM00072">
    <property type="entry name" value="GuKc"/>
    <property type="match status" value="1"/>
</dbReference>
<reference evidence="8 9" key="1">
    <citation type="submission" date="2019-03" db="EMBL/GenBank/DDBJ databases">
        <title>Genomic Encyclopedia of Type Strains, Phase IV (KMG-IV): sequencing the most valuable type-strain genomes for metagenomic binning, comparative biology and taxonomic classification.</title>
        <authorList>
            <person name="Goeker M."/>
        </authorList>
    </citation>
    <scope>NUCLEOTIDE SEQUENCE [LARGE SCALE GENOMIC DNA]</scope>
    <source>
        <strain evidence="8 9">DSM 18063</strain>
    </source>
</reference>
<evidence type="ECO:0000313" key="8">
    <source>
        <dbReference type="EMBL" id="TCP42423.1"/>
    </source>
</evidence>
<dbReference type="NCBIfam" id="TIGR02322">
    <property type="entry name" value="phosphon_PhnN"/>
    <property type="match status" value="1"/>
</dbReference>
<dbReference type="InterPro" id="IPR012699">
    <property type="entry name" value="PhnN"/>
</dbReference>
<gene>
    <name evidence="6" type="primary">phnN</name>
    <name evidence="8" type="ORF">EV662_103335</name>
</gene>
<evidence type="ECO:0000256" key="1">
    <source>
        <dbReference type="ARBA" id="ARBA00000373"/>
    </source>
</evidence>
<keyword evidence="8" id="KW-0418">Kinase</keyword>
<dbReference type="GO" id="GO:0019634">
    <property type="term" value="P:organic phosphonate metabolic process"/>
    <property type="evidence" value="ECO:0007669"/>
    <property type="project" value="UniProtKB-UniRule"/>
</dbReference>
<dbReference type="Proteomes" id="UP000294835">
    <property type="component" value="Unassembled WGS sequence"/>
</dbReference>
<keyword evidence="5 6" id="KW-0067">ATP-binding</keyword>
<keyword evidence="9" id="KW-1185">Reference proteome</keyword>
<dbReference type="AlphaFoldDB" id="A0A4R2Q1C3"/>
<dbReference type="InterPro" id="IPR027417">
    <property type="entry name" value="P-loop_NTPase"/>
</dbReference>
<dbReference type="UniPathway" id="UPA00087">
    <property type="reaction ID" value="UER00175"/>
</dbReference>
<dbReference type="GO" id="GO:0033863">
    <property type="term" value="F:ribose 1,5-bisphosphate phosphokinase activity"/>
    <property type="evidence" value="ECO:0007669"/>
    <property type="project" value="UniProtKB-UniRule"/>
</dbReference>
<dbReference type="EC" id="2.7.4.23" evidence="6"/>
<evidence type="ECO:0000256" key="3">
    <source>
        <dbReference type="ARBA" id="ARBA00022679"/>
    </source>
</evidence>
<dbReference type="EMBL" id="SLXP01000003">
    <property type="protein sequence ID" value="TCP42423.1"/>
    <property type="molecule type" value="Genomic_DNA"/>
</dbReference>
<comment type="function">
    <text evidence="6">Catalyzes the phosphorylation of ribose 1,5-bisphosphate to 5-phospho-D-ribosyl alpha-1-diphosphate (PRPP).</text>
</comment>
<accession>A0A4R2Q1C3</accession>
<evidence type="ECO:0000256" key="2">
    <source>
        <dbReference type="ARBA" id="ARBA00005069"/>
    </source>
</evidence>
<dbReference type="HAMAP" id="MF_00836">
    <property type="entry name" value="PhnN"/>
    <property type="match status" value="1"/>
</dbReference>
<dbReference type="GO" id="GO:0006015">
    <property type="term" value="P:5-phosphoribose 1-diphosphate biosynthetic process"/>
    <property type="evidence" value="ECO:0007669"/>
    <property type="project" value="UniProtKB-UniRule"/>
</dbReference>
<evidence type="ECO:0000256" key="4">
    <source>
        <dbReference type="ARBA" id="ARBA00022741"/>
    </source>
</evidence>
<keyword evidence="4 6" id="KW-0547">Nucleotide-binding</keyword>
<sequence>MVVGRLFAVVGPSGAGKDTLMAAAWARRPDLVLARRVITRPADAGGEAFDAVDAAAFERMRAVGAFALHWRAHGLSYGIPAAIDGELVLGRDVLFNGSRAVLGAAAARYPGLRVLHVTARPETLAERLAGRGRESAEDIAARLGRADYALPEGLRVTRVSNDGALEHAVAAFLDALQPERV</sequence>
<feature type="domain" description="Guanylate kinase/L-type calcium channel beta subunit" evidence="7">
    <location>
        <begin position="3"/>
        <end position="180"/>
    </location>
</feature>
<protein>
    <recommendedName>
        <fullName evidence="6">Ribose 1,5-bisphosphate phosphokinase PhnN</fullName>
        <ecNumber evidence="6">2.7.4.23</ecNumber>
    </recommendedName>
    <alternativeName>
        <fullName evidence="6">Ribose 1,5-bisphosphokinase</fullName>
    </alternativeName>
</protein>
<comment type="caution">
    <text evidence="8">The sequence shown here is derived from an EMBL/GenBank/DDBJ whole genome shotgun (WGS) entry which is preliminary data.</text>
</comment>
<dbReference type="SUPFAM" id="SSF52540">
    <property type="entry name" value="P-loop containing nucleoside triphosphate hydrolases"/>
    <property type="match status" value="1"/>
</dbReference>
<proteinExistence type="inferred from homology"/>
<comment type="catalytic activity">
    <reaction evidence="1 6">
        <text>alpha-D-ribose 1,5-bisphosphate + ATP = 5-phospho-alpha-D-ribose 1-diphosphate + ADP</text>
        <dbReference type="Rhea" id="RHEA:20109"/>
        <dbReference type="ChEBI" id="CHEBI:30616"/>
        <dbReference type="ChEBI" id="CHEBI:58017"/>
        <dbReference type="ChEBI" id="CHEBI:68688"/>
        <dbReference type="ChEBI" id="CHEBI:456216"/>
        <dbReference type="EC" id="2.7.4.23"/>
    </reaction>
</comment>
<feature type="binding site" evidence="6">
    <location>
        <begin position="11"/>
        <end position="18"/>
    </location>
    <ligand>
        <name>ATP</name>
        <dbReference type="ChEBI" id="CHEBI:30616"/>
    </ligand>
</feature>
<dbReference type="InterPro" id="IPR008145">
    <property type="entry name" value="GK/Ca_channel_bsu"/>
</dbReference>
<comment type="similarity">
    <text evidence="6">Belongs to the ribose 1,5-bisphosphokinase family.</text>
</comment>
<dbReference type="GO" id="GO:0005524">
    <property type="term" value="F:ATP binding"/>
    <property type="evidence" value="ECO:0007669"/>
    <property type="project" value="UniProtKB-KW"/>
</dbReference>
<comment type="pathway">
    <text evidence="2 6">Metabolic intermediate biosynthesis; 5-phospho-alpha-D-ribose 1-diphosphate biosynthesis; 5-phospho-alpha-D-ribose 1-diphosphate from D-ribose 5-phosphate (route II): step 3/3.</text>
</comment>
<evidence type="ECO:0000313" key="9">
    <source>
        <dbReference type="Proteomes" id="UP000294835"/>
    </source>
</evidence>